<dbReference type="EMBL" id="NOJZ02000026">
    <property type="protein sequence ID" value="RDY22786.1"/>
    <property type="molecule type" value="Genomic_DNA"/>
</dbReference>
<dbReference type="OrthoDB" id="9795813at2"/>
<reference evidence="2 3" key="1">
    <citation type="journal article" date="2017" name="Genome Announc.">
        <title>Draft Genome Sequence of Romboutsia maritimum sp. nov. Strain CCRI-22766(T), Isolated from Coastal Estuarine Mud.</title>
        <authorList>
            <person name="Maheux A.F."/>
            <person name="Boudreau D.K."/>
            <person name="Berube E."/>
            <person name="Boissinot M."/>
            <person name="Raymond F."/>
            <person name="Brodeur S."/>
            <person name="Corbeil J."/>
            <person name="Brightwell G."/>
            <person name="Broda D."/>
            <person name="Omar R.F."/>
            <person name="Bergeron M.G."/>
        </authorList>
    </citation>
    <scope>NUCLEOTIDE SEQUENCE [LARGE SCALE GENOMIC DNA]</scope>
    <source>
        <strain evidence="2 3">CCRI-22766</strain>
    </source>
</reference>
<dbReference type="Gene3D" id="1.10.1760.20">
    <property type="match status" value="1"/>
</dbReference>
<dbReference type="InterPro" id="IPR012651">
    <property type="entry name" value="Thia_Transptr_ThiT"/>
</dbReference>
<dbReference type="Proteomes" id="UP000243494">
    <property type="component" value="Unassembled WGS sequence"/>
</dbReference>
<dbReference type="AlphaFoldDB" id="A0A371IQP0"/>
<dbReference type="GO" id="GO:0005886">
    <property type="term" value="C:plasma membrane"/>
    <property type="evidence" value="ECO:0007669"/>
    <property type="project" value="InterPro"/>
</dbReference>
<name>A0A371IQP0_9FIRM</name>
<dbReference type="Pfam" id="PF09515">
    <property type="entry name" value="Thia_YuaJ"/>
    <property type="match status" value="1"/>
</dbReference>
<dbReference type="NCBIfam" id="TIGR02357">
    <property type="entry name" value="ECF_ThiT_YuaJ"/>
    <property type="match status" value="1"/>
</dbReference>
<keyword evidence="1" id="KW-1133">Transmembrane helix</keyword>
<keyword evidence="3" id="KW-1185">Reference proteome</keyword>
<evidence type="ECO:0000313" key="3">
    <source>
        <dbReference type="Proteomes" id="UP000243494"/>
    </source>
</evidence>
<feature type="transmembrane region" description="Helical" evidence="1">
    <location>
        <begin position="31"/>
        <end position="50"/>
    </location>
</feature>
<sequence length="197" mass="21333">MKNIIMLIICVVPLLIYIIQMKKFKINTKLMIIMAMFSAMSYILSMIPFIKYPQGGGITLLSMLPILMVSTLYGRLAGVTTGLLSGLISLIGGSTLLFPAQILLDYIIPPMALGLGDICGTDKKYKVFMGSLLAVILSVLCQVASGYLFFGQYAPKEMNPLVYSLVYNFSGSGVEGLLSAIVLISLPVNSFKKLAKA</sequence>
<evidence type="ECO:0000256" key="1">
    <source>
        <dbReference type="SAM" id="Phobius"/>
    </source>
</evidence>
<feature type="transmembrane region" description="Helical" evidence="1">
    <location>
        <begin position="82"/>
        <end position="107"/>
    </location>
</feature>
<keyword evidence="1" id="KW-0812">Transmembrane</keyword>
<evidence type="ECO:0000313" key="2">
    <source>
        <dbReference type="EMBL" id="RDY22786.1"/>
    </source>
</evidence>
<proteinExistence type="predicted"/>
<feature type="transmembrane region" description="Helical" evidence="1">
    <location>
        <begin position="127"/>
        <end position="150"/>
    </location>
</feature>
<organism evidence="2 3">
    <name type="scientific">Romboutsia maritimum</name>
    <dbReference type="NCBI Taxonomy" id="2020948"/>
    <lineage>
        <taxon>Bacteria</taxon>
        <taxon>Bacillati</taxon>
        <taxon>Bacillota</taxon>
        <taxon>Clostridia</taxon>
        <taxon>Peptostreptococcales</taxon>
        <taxon>Peptostreptococcaceae</taxon>
        <taxon>Romboutsia</taxon>
    </lineage>
</organism>
<feature type="transmembrane region" description="Helical" evidence="1">
    <location>
        <begin position="57"/>
        <end position="76"/>
    </location>
</feature>
<protein>
    <submittedName>
        <fullName evidence="2">Energy-coupled thiamine transporter ThiT</fullName>
    </submittedName>
</protein>
<accession>A0A371IQP0</accession>
<gene>
    <name evidence="2" type="primary">thiT</name>
    <name evidence="2" type="ORF">CHF27_011450</name>
</gene>
<keyword evidence="1" id="KW-0472">Membrane</keyword>
<dbReference type="RefSeq" id="WP_095405530.1">
    <property type="nucleotide sequence ID" value="NZ_NOJZ02000026.1"/>
</dbReference>
<comment type="caution">
    <text evidence="2">The sequence shown here is derived from an EMBL/GenBank/DDBJ whole genome shotgun (WGS) entry which is preliminary data.</text>
</comment>
<feature type="transmembrane region" description="Helical" evidence="1">
    <location>
        <begin position="162"/>
        <end position="186"/>
    </location>
</feature>
<dbReference type="GO" id="GO:0015234">
    <property type="term" value="F:thiamine transmembrane transporter activity"/>
    <property type="evidence" value="ECO:0007669"/>
    <property type="project" value="InterPro"/>
</dbReference>